<dbReference type="HOGENOM" id="CLU_2803720_0_0_0"/>
<evidence type="ECO:0000313" key="2">
    <source>
        <dbReference type="Proteomes" id="UP000030700"/>
    </source>
</evidence>
<reference evidence="1" key="1">
    <citation type="journal article" date="2015" name="PeerJ">
        <title>First genomic representation of candidate bacterial phylum KSB3 points to enhanced environmental sensing as a trigger of wastewater bulking.</title>
        <authorList>
            <person name="Sekiguchi Y."/>
            <person name="Ohashi A."/>
            <person name="Parks D.H."/>
            <person name="Yamauchi T."/>
            <person name="Tyson G.W."/>
            <person name="Hugenholtz P."/>
        </authorList>
    </citation>
    <scope>NUCLEOTIDE SEQUENCE [LARGE SCALE GENOMIC DNA]</scope>
</reference>
<dbReference type="EMBL" id="DF820459">
    <property type="protein sequence ID" value="GAK53289.1"/>
    <property type="molecule type" value="Genomic_DNA"/>
</dbReference>
<gene>
    <name evidence="1" type="ORF">U14_04554</name>
</gene>
<proteinExistence type="predicted"/>
<name>A0A0S6W4I7_9BACT</name>
<evidence type="ECO:0000313" key="1">
    <source>
        <dbReference type="EMBL" id="GAK53289.1"/>
    </source>
</evidence>
<dbReference type="STRING" id="1499966.U14_04554"/>
<keyword evidence="2" id="KW-1185">Reference proteome</keyword>
<sequence length="67" mass="7531">MMNGKFNLTFEEISIHHSLVSEAQDIRRSYRQIFMQGGCSMNTFSLKQMGIIGLNMIVFSCPALADA</sequence>
<dbReference type="Proteomes" id="UP000030700">
    <property type="component" value="Unassembled WGS sequence"/>
</dbReference>
<protein>
    <submittedName>
        <fullName evidence="1">Uncharacterized protein</fullName>
    </submittedName>
</protein>
<accession>A0A0S6W4I7</accession>
<organism evidence="1">
    <name type="scientific">Candidatus Moduliflexus flocculans</name>
    <dbReference type="NCBI Taxonomy" id="1499966"/>
    <lineage>
        <taxon>Bacteria</taxon>
        <taxon>Candidatus Moduliflexota</taxon>
        <taxon>Candidatus Moduliflexia</taxon>
        <taxon>Candidatus Moduliflexales</taxon>
        <taxon>Candidatus Moduliflexaceae</taxon>
    </lineage>
</organism>
<dbReference type="AlphaFoldDB" id="A0A0S6W4I7"/>